<accession>A0ABQ4KC07</accession>
<evidence type="ECO:0000313" key="1">
    <source>
        <dbReference type="EMBL" id="GIN22625.1"/>
    </source>
</evidence>
<comment type="caution">
    <text evidence="1">The sequence shown here is derived from an EMBL/GenBank/DDBJ whole genome shotgun (WGS) entry which is preliminary data.</text>
</comment>
<dbReference type="EMBL" id="BOQT01000018">
    <property type="protein sequence ID" value="GIN22625.1"/>
    <property type="molecule type" value="Genomic_DNA"/>
</dbReference>
<sequence>MKKKIRYANVIEEIRDEQLEILSDTKNHIAGMTKSGLIVMFENNI</sequence>
<reference evidence="1 2" key="1">
    <citation type="submission" date="2021-03" db="EMBL/GenBank/DDBJ databases">
        <title>Antimicrobial resistance genes in bacteria isolated from Japanese honey, and their potential for conferring macrolide and lincosamide resistance in the American foulbrood pathogen Paenibacillus larvae.</title>
        <authorList>
            <person name="Okamoto M."/>
            <person name="Kumagai M."/>
            <person name="Kanamori H."/>
            <person name="Takamatsu D."/>
        </authorList>
    </citation>
    <scope>NUCLEOTIDE SEQUENCE [LARGE SCALE GENOMIC DNA]</scope>
    <source>
        <strain evidence="1 2">J1TS3</strain>
    </source>
</reference>
<proteinExistence type="predicted"/>
<name>A0ABQ4KC07_9BACI</name>
<gene>
    <name evidence="1" type="ORF">J1TS3_37590</name>
</gene>
<organism evidence="1 2">
    <name type="scientific">Siminovitchia fordii</name>
    <dbReference type="NCBI Taxonomy" id="254759"/>
    <lineage>
        <taxon>Bacteria</taxon>
        <taxon>Bacillati</taxon>
        <taxon>Bacillota</taxon>
        <taxon>Bacilli</taxon>
        <taxon>Bacillales</taxon>
        <taxon>Bacillaceae</taxon>
        <taxon>Siminovitchia</taxon>
    </lineage>
</organism>
<evidence type="ECO:0000313" key="2">
    <source>
        <dbReference type="Proteomes" id="UP000680279"/>
    </source>
</evidence>
<keyword evidence="2" id="KW-1185">Reference proteome</keyword>
<protein>
    <submittedName>
        <fullName evidence="1">Uncharacterized protein</fullName>
    </submittedName>
</protein>
<dbReference type="Proteomes" id="UP000680279">
    <property type="component" value="Unassembled WGS sequence"/>
</dbReference>